<reference evidence="1 2" key="1">
    <citation type="journal article" date="2021" name="Elife">
        <title>Chloroplast acquisition without the gene transfer in kleptoplastic sea slugs, Plakobranchus ocellatus.</title>
        <authorList>
            <person name="Maeda T."/>
            <person name="Takahashi S."/>
            <person name="Yoshida T."/>
            <person name="Shimamura S."/>
            <person name="Takaki Y."/>
            <person name="Nagai Y."/>
            <person name="Toyoda A."/>
            <person name="Suzuki Y."/>
            <person name="Arimoto A."/>
            <person name="Ishii H."/>
            <person name="Satoh N."/>
            <person name="Nishiyama T."/>
            <person name="Hasebe M."/>
            <person name="Maruyama T."/>
            <person name="Minagawa J."/>
            <person name="Obokata J."/>
            <person name="Shigenobu S."/>
        </authorList>
    </citation>
    <scope>NUCLEOTIDE SEQUENCE [LARGE SCALE GENOMIC DNA]</scope>
</reference>
<sequence length="98" mass="10830">MQHLLRFRVAVESVLTEASSADCVWALSSSRAVLIVYLRFLDRFVWACLLSSWGSTNFFAVAKLKSTLSSSPDSLSFGLSLRQMTSDAIRGEFNMSSA</sequence>
<evidence type="ECO:0000313" key="2">
    <source>
        <dbReference type="Proteomes" id="UP000762676"/>
    </source>
</evidence>
<dbReference type="AlphaFoldDB" id="A0AAV4G5G3"/>
<accession>A0AAV4G5G3</accession>
<organism evidence="1 2">
    <name type="scientific">Elysia marginata</name>
    <dbReference type="NCBI Taxonomy" id="1093978"/>
    <lineage>
        <taxon>Eukaryota</taxon>
        <taxon>Metazoa</taxon>
        <taxon>Spiralia</taxon>
        <taxon>Lophotrochozoa</taxon>
        <taxon>Mollusca</taxon>
        <taxon>Gastropoda</taxon>
        <taxon>Heterobranchia</taxon>
        <taxon>Euthyneura</taxon>
        <taxon>Panpulmonata</taxon>
        <taxon>Sacoglossa</taxon>
        <taxon>Placobranchoidea</taxon>
        <taxon>Plakobranchidae</taxon>
        <taxon>Elysia</taxon>
    </lineage>
</organism>
<dbReference type="EMBL" id="BMAT01008239">
    <property type="protein sequence ID" value="GFR80732.1"/>
    <property type="molecule type" value="Genomic_DNA"/>
</dbReference>
<protein>
    <submittedName>
        <fullName evidence="1">Uncharacterized protein</fullName>
    </submittedName>
</protein>
<evidence type="ECO:0000313" key="1">
    <source>
        <dbReference type="EMBL" id="GFR80732.1"/>
    </source>
</evidence>
<keyword evidence="2" id="KW-1185">Reference proteome</keyword>
<gene>
    <name evidence="1" type="ORF">ElyMa_004051800</name>
</gene>
<dbReference type="Proteomes" id="UP000762676">
    <property type="component" value="Unassembled WGS sequence"/>
</dbReference>
<proteinExistence type="predicted"/>
<comment type="caution">
    <text evidence="1">The sequence shown here is derived from an EMBL/GenBank/DDBJ whole genome shotgun (WGS) entry which is preliminary data.</text>
</comment>
<name>A0AAV4G5G3_9GAST</name>